<gene>
    <name evidence="11" type="ORF">TCM_032203</name>
</gene>
<dbReference type="Pfam" id="PF18052">
    <property type="entry name" value="Rx_N"/>
    <property type="match status" value="1"/>
</dbReference>
<evidence type="ECO:0000259" key="7">
    <source>
        <dbReference type="Pfam" id="PF00931"/>
    </source>
</evidence>
<dbReference type="GO" id="GO:0006952">
    <property type="term" value="P:defense response"/>
    <property type="evidence" value="ECO:0007669"/>
    <property type="project" value="UniProtKB-KW"/>
</dbReference>
<evidence type="ECO:0000256" key="4">
    <source>
        <dbReference type="ARBA" id="ARBA00022821"/>
    </source>
</evidence>
<feature type="transmembrane region" description="Helical" evidence="6">
    <location>
        <begin position="46"/>
        <end position="65"/>
    </location>
</feature>
<feature type="domain" description="Disease resistance N-terminal" evidence="8">
    <location>
        <begin position="186"/>
        <end position="253"/>
    </location>
</feature>
<dbReference type="Gene3D" id="3.40.50.300">
    <property type="entry name" value="P-loop containing nucleotide triphosphate hydrolases"/>
    <property type="match status" value="1"/>
</dbReference>
<dbReference type="InterPro" id="IPR038005">
    <property type="entry name" value="RX-like_CC"/>
</dbReference>
<accession>A0A061FGL3</accession>
<dbReference type="InterPro" id="IPR027417">
    <property type="entry name" value="P-loop_NTPase"/>
</dbReference>
<feature type="domain" description="NB-ARC" evidence="7">
    <location>
        <begin position="337"/>
        <end position="507"/>
    </location>
</feature>
<dbReference type="GO" id="GO:0043531">
    <property type="term" value="F:ADP binding"/>
    <property type="evidence" value="ECO:0007669"/>
    <property type="project" value="InterPro"/>
</dbReference>
<evidence type="ECO:0000256" key="3">
    <source>
        <dbReference type="ARBA" id="ARBA00022741"/>
    </source>
</evidence>
<keyword evidence="5" id="KW-0067">ATP-binding</keyword>
<keyword evidence="6" id="KW-1133">Transmembrane helix</keyword>
<reference evidence="11 12" key="1">
    <citation type="journal article" date="2013" name="Genome Biol.">
        <title>The genome sequence of the most widely cultivated cacao type and its use to identify candidate genes regulating pod color.</title>
        <authorList>
            <person name="Motamayor J.C."/>
            <person name="Mockaitis K."/>
            <person name="Schmutz J."/>
            <person name="Haiminen N."/>
            <person name="Iii D.L."/>
            <person name="Cornejo O."/>
            <person name="Findley S.D."/>
            <person name="Zheng P."/>
            <person name="Utro F."/>
            <person name="Royaert S."/>
            <person name="Saski C."/>
            <person name="Jenkins J."/>
            <person name="Podicheti R."/>
            <person name="Zhao M."/>
            <person name="Scheffler B.E."/>
            <person name="Stack J.C."/>
            <person name="Feltus F.A."/>
            <person name="Mustiga G.M."/>
            <person name="Amores F."/>
            <person name="Phillips W."/>
            <person name="Marelli J.P."/>
            <person name="May G.D."/>
            <person name="Shapiro H."/>
            <person name="Ma J."/>
            <person name="Bustamante C.D."/>
            <person name="Schnell R.J."/>
            <person name="Main D."/>
            <person name="Gilbert D."/>
            <person name="Parida L."/>
            <person name="Kuhn D.N."/>
        </authorList>
    </citation>
    <scope>NUCLEOTIDE SEQUENCE [LARGE SCALE GENOMIC DNA]</scope>
    <source>
        <strain evidence="12">cv. Matina 1-6</strain>
    </source>
</reference>
<dbReference type="InterPro" id="IPR002182">
    <property type="entry name" value="NB-ARC"/>
</dbReference>
<keyword evidence="12" id="KW-1185">Reference proteome</keyword>
<dbReference type="InterPro" id="IPR042197">
    <property type="entry name" value="Apaf_helical"/>
</dbReference>
<dbReference type="InterPro" id="IPR032675">
    <property type="entry name" value="LRR_dom_sf"/>
</dbReference>
<dbReference type="Gene3D" id="3.80.10.10">
    <property type="entry name" value="Ribonuclease Inhibitor"/>
    <property type="match status" value="5"/>
</dbReference>
<dbReference type="InterPro" id="IPR036388">
    <property type="entry name" value="WH-like_DNA-bd_sf"/>
</dbReference>
<evidence type="ECO:0000313" key="11">
    <source>
        <dbReference type="EMBL" id="EOY13599.1"/>
    </source>
</evidence>
<keyword evidence="4" id="KW-0611">Plant defense</keyword>
<name>A0A061FGL3_THECC</name>
<feature type="domain" description="R13L1/DRL21-like LRR repeat region" evidence="10">
    <location>
        <begin position="851"/>
        <end position="977"/>
    </location>
</feature>
<dbReference type="OMA" id="ATINECF"/>
<feature type="domain" description="Disease resistance protein winged helix" evidence="9">
    <location>
        <begin position="591"/>
        <end position="659"/>
    </location>
</feature>
<protein>
    <submittedName>
        <fullName evidence="11">LRR and NB-ARC domains-containing disease resistance protein, putative isoform 1</fullName>
    </submittedName>
</protein>
<keyword evidence="2" id="KW-0677">Repeat</keyword>
<dbReference type="SUPFAM" id="SSF52058">
    <property type="entry name" value="L domain-like"/>
    <property type="match status" value="2"/>
</dbReference>
<dbReference type="Gramene" id="EOY13599">
    <property type="protein sequence ID" value="EOY13599"/>
    <property type="gene ID" value="TCM_032203"/>
</dbReference>
<dbReference type="InterPro" id="IPR056789">
    <property type="entry name" value="LRR_R13L1-DRL21"/>
</dbReference>
<proteinExistence type="predicted"/>
<sequence>MSADGKITTRYLQNLRSLNSEGSDTQACLFHLNTVWDPCVKRLRRIAIMFYIYVNFLAVPVQVFSDDDILVSPPLHQIPLAMLKRRILWLAPLPSSNISVDLLAAVETYWKEKKVLVVESDSTVVVPWVKKIEDCPGNLEIACYLFINPIYKNQLKPPQEYSSSTSQESITLPLSSSDFLDFVTEKQVLEEINKWGTMLRDIRALLDDAEGKQMKDQSVKNWLADLQDLAYDVDDVLDEFATEALGRKLTSLEEPQGIKNRVQKIIPTRLFSPKTFMFNKKMMSKIKEISARMNYSATTRPQLELRGINGGASSNRMIQRLQPTSLVDETQVYGRQEEKAALLKLLLSNDGSDNKASVIPIVGMGGIGKTTLAQLVYSDTRIKNSFEYQAWVCVSDDFNAVMITKTILLSIAPESRTKDNDLNLLQVKLKEKLAGKKFLLVLDDIWNENCGDWTILLAPFGVGTKILVTTRSHKASSIMGSVEAYPLQQLSKEDCLSVFTQHALRANDFSGHPELKEIGEIIMKKCNGLPLAATVIGGLLRTSLDYEAWKCISESEIWGIPEEQCSIIPALRLSYHHLPSHLKRCFAYCSILPKDYEFGEEEITLLWAAEGFLQGASLETDIDGLGRQYFQDLVSRSFFQTSTKNKSRFVMHDLVNDLAQSVAREICSKLENDKQLRFSEGTRHSSYVRGEFDGMKKFEAFNRTKHLRTFLPLSGSSWACEGNCYLSNNVLVDLLPKLRCLRVLSLKGYHIIELPNFLQNLIHLRYLDFSHTRITSLPDSICTLYNLETLLLYGCRLLQSLPSNLQNLVNLRVLDITGTLSMKGMPFGIGNLTNLRRLSDFVLGKCGGHKIQEMKNLLNLKGKLCISGLENIVNAQDAGEAKLIDKSSLGTLELSWSREFDNNRNKEIEEEVLNLLEPHKKLEELFIQDYGGTKFPIWMNFSLQNLSSLVLKGCKNCVSLPSLGKLPLLKNLSIVGMDELNKVGIEFYGENQSNAFASLQSLSFEDMPRWKEWDLVDEQGVKFPSLVELCISDCPQLLGTLPNRLHSLKKLAIGFCRQLVVSLSNLPKLSKLQICECAELVLRDDADFLTIKEVRLSNIGKFSTPTERLVSTSTTLKHCDLPDCEGLTYLSLKMLGLLGSVRKLEIFECPQLVLLEPDEVEEAEEELFQVGNLCNIESLRIWEAGVQMDSLRIRKHFLPFLTEMEIEDCPNIVCFAKNNLPPLLKKLEIANCKNLRCLVDEGENISITNISLLEHLNIIRCPSLISLSLPVKLRRLYLRSCLKLASLSESGKLPIGLKRLYLSFCPELESIAEVIDENACLESISFFNCGITSLPQGLDKLNHLRSIEINRCSNLVSLEGFLPTTNLTNLWISECENLRALPNCMPNLTSLRELTVWNNSGDQISIPEEGISANLTSLKISVPRNYESLLKWGLHRLTSLKTLDISGRGCPNMVAFPPEEIGMMLPPALMKLSIKNFKNLKCLSSKGFRNLTSLHHLSISSCPKLTFLPEKDMLLSLLKLCIGDCPLLEEKCKRGKGREWSKIAHLPCIQIDV</sequence>
<dbReference type="CDD" id="cd14798">
    <property type="entry name" value="RX-CC_like"/>
    <property type="match status" value="1"/>
</dbReference>
<dbReference type="SUPFAM" id="SSF52540">
    <property type="entry name" value="P-loop containing nucleoside triphosphate hydrolases"/>
    <property type="match status" value="1"/>
</dbReference>
<organism evidence="11 12">
    <name type="scientific">Theobroma cacao</name>
    <name type="common">Cacao</name>
    <name type="synonym">Cocoa</name>
    <dbReference type="NCBI Taxonomy" id="3641"/>
    <lineage>
        <taxon>Eukaryota</taxon>
        <taxon>Viridiplantae</taxon>
        <taxon>Streptophyta</taxon>
        <taxon>Embryophyta</taxon>
        <taxon>Tracheophyta</taxon>
        <taxon>Spermatophyta</taxon>
        <taxon>Magnoliopsida</taxon>
        <taxon>eudicotyledons</taxon>
        <taxon>Gunneridae</taxon>
        <taxon>Pentapetalae</taxon>
        <taxon>rosids</taxon>
        <taxon>malvids</taxon>
        <taxon>Malvales</taxon>
        <taxon>Malvaceae</taxon>
        <taxon>Byttnerioideae</taxon>
        <taxon>Theobroma</taxon>
    </lineage>
</organism>
<keyword evidence="6" id="KW-0472">Membrane</keyword>
<keyword evidence="3" id="KW-0547">Nucleotide-binding</keyword>
<evidence type="ECO:0000259" key="10">
    <source>
        <dbReference type="Pfam" id="PF25019"/>
    </source>
</evidence>
<dbReference type="EMBL" id="CM001885">
    <property type="protein sequence ID" value="EOY13599.1"/>
    <property type="molecule type" value="Genomic_DNA"/>
</dbReference>
<dbReference type="GO" id="GO:0051707">
    <property type="term" value="P:response to other organism"/>
    <property type="evidence" value="ECO:0007669"/>
    <property type="project" value="UniProtKB-ARBA"/>
</dbReference>
<keyword evidence="6" id="KW-0812">Transmembrane</keyword>
<dbReference type="InterPro" id="IPR041118">
    <property type="entry name" value="Rx_N"/>
</dbReference>
<dbReference type="PRINTS" id="PR00364">
    <property type="entry name" value="DISEASERSIST"/>
</dbReference>
<evidence type="ECO:0000259" key="8">
    <source>
        <dbReference type="Pfam" id="PF18052"/>
    </source>
</evidence>
<dbReference type="PROSITE" id="PS51450">
    <property type="entry name" value="LRR"/>
    <property type="match status" value="1"/>
</dbReference>
<keyword evidence="1" id="KW-0433">Leucine-rich repeat</keyword>
<evidence type="ECO:0000256" key="2">
    <source>
        <dbReference type="ARBA" id="ARBA00022737"/>
    </source>
</evidence>
<dbReference type="Gene3D" id="1.10.10.10">
    <property type="entry name" value="Winged helix-like DNA-binding domain superfamily/Winged helix DNA-binding domain"/>
    <property type="match status" value="1"/>
</dbReference>
<dbReference type="PANTHER" id="PTHR36766">
    <property type="entry name" value="PLANT BROAD-SPECTRUM MILDEW RESISTANCE PROTEIN RPW8"/>
    <property type="match status" value="1"/>
</dbReference>
<evidence type="ECO:0000256" key="6">
    <source>
        <dbReference type="SAM" id="Phobius"/>
    </source>
</evidence>
<dbReference type="InterPro" id="IPR058922">
    <property type="entry name" value="WHD_DRP"/>
</dbReference>
<evidence type="ECO:0000256" key="5">
    <source>
        <dbReference type="ARBA" id="ARBA00022840"/>
    </source>
</evidence>
<dbReference type="Pfam" id="PF00931">
    <property type="entry name" value="NB-ARC"/>
    <property type="match status" value="1"/>
</dbReference>
<dbReference type="InterPro" id="IPR001611">
    <property type="entry name" value="Leu-rich_rpt"/>
</dbReference>
<dbReference type="eggNOG" id="KOG4658">
    <property type="taxonomic scope" value="Eukaryota"/>
</dbReference>
<evidence type="ECO:0000259" key="9">
    <source>
        <dbReference type="Pfam" id="PF23559"/>
    </source>
</evidence>
<evidence type="ECO:0000313" key="12">
    <source>
        <dbReference type="Proteomes" id="UP000026915"/>
    </source>
</evidence>
<dbReference type="Pfam" id="PF23559">
    <property type="entry name" value="WHD_DRP"/>
    <property type="match status" value="1"/>
</dbReference>
<dbReference type="PANTHER" id="PTHR36766:SF51">
    <property type="entry name" value="DISEASE RESISTANCE RPP13-LIKE PROTEIN 1"/>
    <property type="match status" value="1"/>
</dbReference>
<dbReference type="InParanoid" id="A0A061FGL3"/>
<dbReference type="Gene3D" id="1.10.8.430">
    <property type="entry name" value="Helical domain of apoptotic protease-activating factors"/>
    <property type="match status" value="1"/>
</dbReference>
<dbReference type="GO" id="GO:0005524">
    <property type="term" value="F:ATP binding"/>
    <property type="evidence" value="ECO:0007669"/>
    <property type="project" value="UniProtKB-KW"/>
</dbReference>
<evidence type="ECO:0000256" key="1">
    <source>
        <dbReference type="ARBA" id="ARBA00022614"/>
    </source>
</evidence>
<dbReference type="Pfam" id="PF25019">
    <property type="entry name" value="LRR_R13L1-DRL21"/>
    <property type="match status" value="1"/>
</dbReference>
<dbReference type="Gene3D" id="1.20.5.4130">
    <property type="match status" value="1"/>
</dbReference>
<dbReference type="Proteomes" id="UP000026915">
    <property type="component" value="Chromosome 7"/>
</dbReference>